<feature type="transmembrane region" description="Helical" evidence="1">
    <location>
        <begin position="263"/>
        <end position="280"/>
    </location>
</feature>
<keyword evidence="1" id="KW-0472">Membrane</keyword>
<keyword evidence="1" id="KW-1133">Transmembrane helix</keyword>
<dbReference type="EMBL" id="LQQO01000001">
    <property type="protein sequence ID" value="KZE18751.1"/>
    <property type="molecule type" value="Genomic_DNA"/>
</dbReference>
<feature type="transmembrane region" description="Helical" evidence="1">
    <location>
        <begin position="163"/>
        <end position="183"/>
    </location>
</feature>
<feature type="transmembrane region" description="Helical" evidence="1">
    <location>
        <begin position="292"/>
        <end position="315"/>
    </location>
</feature>
<protein>
    <recommendedName>
        <fullName evidence="4">Transmembrane protein</fullName>
    </recommendedName>
</protein>
<keyword evidence="1" id="KW-0812">Transmembrane</keyword>
<evidence type="ECO:0008006" key="4">
    <source>
        <dbReference type="Google" id="ProtNLM"/>
    </source>
</evidence>
<feature type="transmembrane region" description="Helical" evidence="1">
    <location>
        <begin position="212"/>
        <end position="231"/>
    </location>
</feature>
<name>A0ABR5YGD5_9SPHN</name>
<proteinExistence type="predicted"/>
<evidence type="ECO:0000313" key="3">
    <source>
        <dbReference type="Proteomes" id="UP000076609"/>
    </source>
</evidence>
<feature type="transmembrane region" description="Helical" evidence="1">
    <location>
        <begin position="395"/>
        <end position="416"/>
    </location>
</feature>
<gene>
    <name evidence="2" type="ORF">AVT10_01535</name>
</gene>
<dbReference type="Proteomes" id="UP000076609">
    <property type="component" value="Unassembled WGS sequence"/>
</dbReference>
<reference evidence="3" key="1">
    <citation type="submission" date="2016-01" db="EMBL/GenBank/DDBJ databases">
        <title>Draft genome of Chromobacterium sp. F49.</title>
        <authorList>
            <person name="Hong K.W."/>
        </authorList>
    </citation>
    <scope>NUCLEOTIDE SEQUENCE [LARGE SCALE GENOMIC DNA]</scope>
    <source>
        <strain evidence="3">CN3</strain>
    </source>
</reference>
<evidence type="ECO:0000256" key="1">
    <source>
        <dbReference type="SAM" id="Phobius"/>
    </source>
</evidence>
<feature type="transmembrane region" description="Helical" evidence="1">
    <location>
        <begin position="190"/>
        <end position="206"/>
    </location>
</feature>
<evidence type="ECO:0000313" key="2">
    <source>
        <dbReference type="EMBL" id="KZE18751.1"/>
    </source>
</evidence>
<feature type="transmembrane region" description="Helical" evidence="1">
    <location>
        <begin position="428"/>
        <end position="444"/>
    </location>
</feature>
<feature type="transmembrane region" description="Helical" evidence="1">
    <location>
        <begin position="362"/>
        <end position="383"/>
    </location>
</feature>
<sequence>MTDPSDRDPLFPPAEGWRYCVVRAAVVAVALALAIFGLFQWMAMASLSVDRNSLVQPVVAAFAHGALDADASWLHGNTEIGSHQYNDCLILFQAMDDRAPARLRAISPLSVPVDTDNSCATLQGFAEGRVEPPRRFYHQYLHGHTTLARWLVPELGVAGLRGLYKLLATLLVLAGIGYALMGLAGGARAAGAWLAIFVVFARWFGLESFGQSLGHGPADLVFLAFLLFLARGSAERPLGARAVAVGAAVFGALTVQFEFLTGGLPLGLAIVLGAVPLALPEREGSPRAWIDAVVAYGMAAVTTMVAKLVLVAMAFPAGAFGAIEHQLLFRVGLEQASRRDTAVGAAEFVTHLWAGLEGMASGMHLLVLGSLLIALVAGGWGYRQLRLSAEAGERFRAGALAASLLVPPLWLVLFWQHSAEHAWFMDRILSWDIAGGMALFALALRRARAA</sequence>
<feature type="transmembrane region" description="Helical" evidence="1">
    <location>
        <begin position="21"/>
        <end position="43"/>
    </location>
</feature>
<organism evidence="2 3">
    <name type="scientific">Sphingomonas hankookensis</name>
    <dbReference type="NCBI Taxonomy" id="563996"/>
    <lineage>
        <taxon>Bacteria</taxon>
        <taxon>Pseudomonadati</taxon>
        <taxon>Pseudomonadota</taxon>
        <taxon>Alphaproteobacteria</taxon>
        <taxon>Sphingomonadales</taxon>
        <taxon>Sphingomonadaceae</taxon>
        <taxon>Sphingomonas</taxon>
    </lineage>
</organism>
<comment type="caution">
    <text evidence="2">The sequence shown here is derived from an EMBL/GenBank/DDBJ whole genome shotgun (WGS) entry which is preliminary data.</text>
</comment>
<accession>A0ABR5YGD5</accession>
<keyword evidence="3" id="KW-1185">Reference proteome</keyword>
<dbReference type="RefSeq" id="WP_066687389.1">
    <property type="nucleotide sequence ID" value="NZ_CP117025.1"/>
</dbReference>